<accession>A0A1W0W227</accession>
<dbReference type="Pfam" id="PF03168">
    <property type="entry name" value="LEA_2"/>
    <property type="match status" value="1"/>
</dbReference>
<dbReference type="eggNOG" id="ENOG502QVVS">
    <property type="taxonomic scope" value="Eukaryota"/>
</dbReference>
<evidence type="ECO:0000256" key="5">
    <source>
        <dbReference type="SAM" id="MobiDB-lite"/>
    </source>
</evidence>
<keyword evidence="2 6" id="KW-0812">Transmembrane</keyword>
<name>A0A1W0W227_SORBI</name>
<dbReference type="AlphaFoldDB" id="A0A1W0W227"/>
<feature type="domain" description="Late embryogenesis abundant protein LEA-2 subgroup" evidence="7">
    <location>
        <begin position="249"/>
        <end position="340"/>
    </location>
</feature>
<dbReference type="InParanoid" id="A0A1W0W227"/>
<dbReference type="GO" id="GO:0098542">
    <property type="term" value="P:defense response to other organism"/>
    <property type="evidence" value="ECO:0007669"/>
    <property type="project" value="InterPro"/>
</dbReference>
<reference evidence="9" key="2">
    <citation type="journal article" date="2018" name="Plant J.">
        <title>The Sorghum bicolor reference genome: improved assembly, gene annotations, a transcriptome atlas, and signatures of genome organization.</title>
        <authorList>
            <person name="McCormick R.F."/>
            <person name="Truong S.K."/>
            <person name="Sreedasyam A."/>
            <person name="Jenkins J."/>
            <person name="Shu S."/>
            <person name="Sims D."/>
            <person name="Kennedy M."/>
            <person name="Amirebrahimi M."/>
            <person name="Weers B.D."/>
            <person name="McKinley B."/>
            <person name="Mattison A."/>
            <person name="Morishige D.T."/>
            <person name="Grimwood J."/>
            <person name="Schmutz J."/>
            <person name="Mullet J.E."/>
        </authorList>
    </citation>
    <scope>NUCLEOTIDE SEQUENCE [LARGE SCALE GENOMIC DNA]</scope>
    <source>
        <strain evidence="9">cv. BTx623</strain>
    </source>
</reference>
<feature type="region of interest" description="Disordered" evidence="5">
    <location>
        <begin position="1"/>
        <end position="26"/>
    </location>
</feature>
<dbReference type="STRING" id="4558.A0A1W0W227"/>
<evidence type="ECO:0000256" key="2">
    <source>
        <dbReference type="ARBA" id="ARBA00022692"/>
    </source>
</evidence>
<dbReference type="GO" id="GO:0016020">
    <property type="term" value="C:membrane"/>
    <property type="evidence" value="ECO:0007669"/>
    <property type="project" value="UniProtKB-SubCell"/>
</dbReference>
<evidence type="ECO:0000256" key="6">
    <source>
        <dbReference type="SAM" id="Phobius"/>
    </source>
</evidence>
<evidence type="ECO:0000256" key="4">
    <source>
        <dbReference type="ARBA" id="ARBA00023136"/>
    </source>
</evidence>
<proteinExistence type="predicted"/>
<protein>
    <recommendedName>
        <fullName evidence="7">Late embryogenesis abundant protein LEA-2 subgroup domain-containing protein</fullName>
    </recommendedName>
</protein>
<evidence type="ECO:0000313" key="8">
    <source>
        <dbReference type="EMBL" id="OQU88420.1"/>
    </source>
</evidence>
<feature type="transmembrane region" description="Helical" evidence="6">
    <location>
        <begin position="198"/>
        <end position="216"/>
    </location>
</feature>
<feature type="region of interest" description="Disordered" evidence="5">
    <location>
        <begin position="92"/>
        <end position="120"/>
    </location>
</feature>
<gene>
    <name evidence="8" type="ORF">SORBI_3002G030725</name>
</gene>
<evidence type="ECO:0000256" key="3">
    <source>
        <dbReference type="ARBA" id="ARBA00022989"/>
    </source>
</evidence>
<dbReference type="EMBL" id="CM000761">
    <property type="protein sequence ID" value="OQU88420.1"/>
    <property type="molecule type" value="Genomic_DNA"/>
</dbReference>
<keyword evidence="4 6" id="KW-0472">Membrane</keyword>
<keyword evidence="9" id="KW-1185">Reference proteome</keyword>
<dbReference type="InterPro" id="IPR004864">
    <property type="entry name" value="LEA_2"/>
</dbReference>
<dbReference type="PANTHER" id="PTHR31234:SF72">
    <property type="entry name" value="NDR1_HIN1-LIKE PROTEIN 6"/>
    <property type="match status" value="1"/>
</dbReference>
<sequence length="349" mass="36867">MQCHRRANLRGSFRLPSRDPDAVASSPARVNFHRRFPLSFRGKFLPGNNNKQGGNEKKPSAASSKKRGMDAADDVIYGVSKASSALLSSASSLDSNTSSASSSSSAASRSSTASSSPSVSGVLYPPAVKQQASNNKRPASSSPAAGAAAMVMCLLMVVFCGRVGATLLTSTALYLFPRRWRPATTTRKEKKGAVDSRRLVLAVLAAAAVGALYLALDPKAPRYSVDRLSVSAFQVDPSTVTARARFDVTVTVANPNSRIGIQYEPGSSLGVWYQSYRLERGALPAFYQGHRNTTVLPPALAGEVQLATAVVSGLQDAQRTGAAPLVFRADVPVRVEVGSFKGREKSSQS</sequence>
<dbReference type="InterPro" id="IPR044839">
    <property type="entry name" value="NDR1-like"/>
</dbReference>
<organism evidence="8 9">
    <name type="scientific">Sorghum bicolor</name>
    <name type="common">Sorghum</name>
    <name type="synonym">Sorghum vulgare</name>
    <dbReference type="NCBI Taxonomy" id="4558"/>
    <lineage>
        <taxon>Eukaryota</taxon>
        <taxon>Viridiplantae</taxon>
        <taxon>Streptophyta</taxon>
        <taxon>Embryophyta</taxon>
        <taxon>Tracheophyta</taxon>
        <taxon>Spermatophyta</taxon>
        <taxon>Magnoliopsida</taxon>
        <taxon>Liliopsida</taxon>
        <taxon>Poales</taxon>
        <taxon>Poaceae</taxon>
        <taxon>PACMAD clade</taxon>
        <taxon>Panicoideae</taxon>
        <taxon>Andropogonodae</taxon>
        <taxon>Andropogoneae</taxon>
        <taxon>Sorghinae</taxon>
        <taxon>Sorghum</taxon>
    </lineage>
</organism>
<dbReference type="Proteomes" id="UP000000768">
    <property type="component" value="Chromosome 2"/>
</dbReference>
<reference evidence="8 9" key="1">
    <citation type="journal article" date="2009" name="Nature">
        <title>The Sorghum bicolor genome and the diversification of grasses.</title>
        <authorList>
            <person name="Paterson A.H."/>
            <person name="Bowers J.E."/>
            <person name="Bruggmann R."/>
            <person name="Dubchak I."/>
            <person name="Grimwood J."/>
            <person name="Gundlach H."/>
            <person name="Haberer G."/>
            <person name="Hellsten U."/>
            <person name="Mitros T."/>
            <person name="Poliakov A."/>
            <person name="Schmutz J."/>
            <person name="Spannagl M."/>
            <person name="Tang H."/>
            <person name="Wang X."/>
            <person name="Wicker T."/>
            <person name="Bharti A.K."/>
            <person name="Chapman J."/>
            <person name="Feltus F.A."/>
            <person name="Gowik U."/>
            <person name="Grigoriev I.V."/>
            <person name="Lyons E."/>
            <person name="Maher C.A."/>
            <person name="Martis M."/>
            <person name="Narechania A."/>
            <person name="Otillar R.P."/>
            <person name="Penning B.W."/>
            <person name="Salamov A.A."/>
            <person name="Wang Y."/>
            <person name="Zhang L."/>
            <person name="Carpita N.C."/>
            <person name="Freeling M."/>
            <person name="Gingle A.R."/>
            <person name="Hash C.T."/>
            <person name="Keller B."/>
            <person name="Klein P."/>
            <person name="Kresovich S."/>
            <person name="McCann M.C."/>
            <person name="Ming R."/>
            <person name="Peterson D.G."/>
            <person name="Mehboob-ur-Rahman"/>
            <person name="Ware D."/>
            <person name="Westhoff P."/>
            <person name="Mayer K.F."/>
            <person name="Messing J."/>
            <person name="Rokhsar D.S."/>
        </authorList>
    </citation>
    <scope>NUCLEOTIDE SEQUENCE [LARGE SCALE GENOMIC DNA]</scope>
    <source>
        <strain evidence="9">cv. BTx623</strain>
    </source>
</reference>
<comment type="subcellular location">
    <subcellularLocation>
        <location evidence="1">Membrane</location>
        <topology evidence="1">Single-pass membrane protein</topology>
    </subcellularLocation>
</comment>
<evidence type="ECO:0000259" key="7">
    <source>
        <dbReference type="Pfam" id="PF03168"/>
    </source>
</evidence>
<dbReference type="PANTHER" id="PTHR31234">
    <property type="entry name" value="LATE EMBRYOGENESIS ABUNDANT (LEA) HYDROXYPROLINE-RICH GLYCOPROTEIN FAMILY"/>
    <property type="match status" value="1"/>
</dbReference>
<feature type="region of interest" description="Disordered" evidence="5">
    <location>
        <begin position="41"/>
        <end position="67"/>
    </location>
</feature>
<evidence type="ECO:0000256" key="1">
    <source>
        <dbReference type="ARBA" id="ARBA00004167"/>
    </source>
</evidence>
<evidence type="ECO:0000313" key="9">
    <source>
        <dbReference type="Proteomes" id="UP000000768"/>
    </source>
</evidence>
<dbReference type="Gramene" id="OQU88420">
    <property type="protein sequence ID" value="OQU88420"/>
    <property type="gene ID" value="SORBI_3002G030725"/>
</dbReference>
<keyword evidence="3 6" id="KW-1133">Transmembrane helix</keyword>
<feature type="transmembrane region" description="Helical" evidence="6">
    <location>
        <begin position="144"/>
        <end position="177"/>
    </location>
</feature>